<dbReference type="Pfam" id="PF13432">
    <property type="entry name" value="TPR_16"/>
    <property type="match status" value="2"/>
</dbReference>
<dbReference type="EMBL" id="JAGQHS010000020">
    <property type="protein sequence ID" value="MCA9755329.1"/>
    <property type="molecule type" value="Genomic_DNA"/>
</dbReference>
<feature type="coiled-coil region" evidence="2">
    <location>
        <begin position="459"/>
        <end position="486"/>
    </location>
</feature>
<keyword evidence="4" id="KW-0472">Membrane</keyword>
<comment type="caution">
    <text evidence="5">The sequence shown here is derived from an EMBL/GenBank/DDBJ whole genome shotgun (WGS) entry which is preliminary data.</text>
</comment>
<dbReference type="Pfam" id="PF13174">
    <property type="entry name" value="TPR_6"/>
    <property type="match status" value="1"/>
</dbReference>
<keyword evidence="4" id="KW-0812">Transmembrane</keyword>
<feature type="transmembrane region" description="Helical" evidence="4">
    <location>
        <begin position="21"/>
        <end position="46"/>
    </location>
</feature>
<reference evidence="5" key="1">
    <citation type="submission" date="2020-04" db="EMBL/GenBank/DDBJ databases">
        <authorList>
            <person name="Zhang T."/>
        </authorList>
    </citation>
    <scope>NUCLEOTIDE SEQUENCE</scope>
    <source>
        <strain evidence="5">HKST-UBA02</strain>
    </source>
</reference>
<evidence type="ECO:0000256" key="4">
    <source>
        <dbReference type="SAM" id="Phobius"/>
    </source>
</evidence>
<accession>A0A956SDJ9</accession>
<dbReference type="SMART" id="SM00028">
    <property type="entry name" value="TPR"/>
    <property type="match status" value="6"/>
</dbReference>
<feature type="region of interest" description="Disordered" evidence="3">
    <location>
        <begin position="245"/>
        <end position="264"/>
    </location>
</feature>
<protein>
    <submittedName>
        <fullName evidence="5">Tetratricopeptide repeat protein</fullName>
    </submittedName>
</protein>
<sequence>MIPRTTFARTVRGATESGRAAVASLVALLGVGLVASPVALLGVVAMTQIEIDVAYSQELSTVVEDGLASDATPAATASDAEQFGVAGTANGALEVERVELSIATPSVTDEEWGELHLRRALFYLSRQDLLGAATEAERCPLDPSAYSGADRAAFVRAWCYERMGADASLTRLADEVTQWRDPSAFADWVRDADARRRARVGEDTTGIASAEFREVWERLGSASSEATDSYSTLAAILGEIESVEMPEDASSNVGGGASVSDTSMPRDLATSALADWIADHPEHPLVPQAHLRLGSVALDRGEFERAADQFARARDAVDLRRRSLLQLKERPIPEQVWGDWERDAGFGPVRVLEVPPVPFRADAEAWTPDLVLGSRRGAVELPARSLGEATGPASLSRLVPLASPDSLAWVSSLESAARSAFSERERARWRLQQARGEIDRRRLYLERGRRAAADEAIELRLLAEKIHALEADLSRLLAKIDDVSEREIARIDAEMAEIEARAVDTLARMAALDHFYETGPDEQRQVAPPQGYVDRGDLLGKSERFAGDLSETAAQFREVMPDRIRRSREQVWKPAFIDGISNLSARIDALLRRSQETEAAIARKLEGLDQDALMARFHDEVRAWDRVVSDRVGEWTEARRIVVGGAVDRELARLEGMDEPVRYTNALAAYELAIRGRGDVDTARSEWAGFLEAYPKASTRAEALYRLADLELTGSKERFREEMAAYLALAEGERVRHVVPILESGRALELYGEIVRRHPDFAHLDAALYHVGVLKADDGDDSGMDALEQLVAQFPNSAFRQEADLRMADYRFDQGHLDLAATLYESAADGADPGLSVIALYKLGWSHYRSDRFDQAASSFARVLDLYESGAEAPVSTDLRGESTDYLIHSLARGGGGANAADLFDTIGPRSYERDVFAAVGTLLRRYSLFAEAAECDRLWLDRYPTDPRALGIADGLIETYEAGERPELARAARLELAERFLPGTEWFGANDSDSLRTNATDFSRTSIHDVALFHHHRAREMEAGGKAVATEEWERALALYDRMLALWRDDPEAARIQYQVGEVAARSGKRERAHEAFQIAARAEDQPFARDAAWQSLAVLDAWYEEEQTDVLARALLDEADAYLDRDPFDLRGPDLAWRQAGVAWNREWDDEAASRYEAFARRYPQDARSPKALALRGDVFYRSERYDSAANAYVDAERAARSAGQDSLAHHVGDLVPHSFYLHAESLSGTESAQAFERLAFGWPRFEQAENSLYRAGVMYAEEKEILGAARCFEELLHRYPDGEYVRDAHLQLASTLEDAGRDEDAARAFERFSVAFPADDESGPALLHSADLWREAGNEPAAEATERSYVERFPEDRATAAAVYHRQSVRDLDRLGTIDAFSNGVRPGGIEDLLGTESDLANYIALAEADSSLADPALLARVDFLRAEEVKREYETIRLLQPLAESLARKKTALEATVGAYGAVVRRGVSPYSQAAAFRIGEALIGFGDRLRDSERPSDLSGDDLVAYDEVLEEQSWSFYDRGEDAWAELLRNIDPDLEDDGRWLERTQSSLWPRVADRFVHLAEVDHPIVAAIRPKEESR</sequence>
<evidence type="ECO:0000313" key="5">
    <source>
        <dbReference type="EMBL" id="MCA9755329.1"/>
    </source>
</evidence>
<reference evidence="5" key="2">
    <citation type="journal article" date="2021" name="Microbiome">
        <title>Successional dynamics and alternative stable states in a saline activated sludge microbial community over 9 years.</title>
        <authorList>
            <person name="Wang Y."/>
            <person name="Ye J."/>
            <person name="Ju F."/>
            <person name="Liu L."/>
            <person name="Boyd J.A."/>
            <person name="Deng Y."/>
            <person name="Parks D.H."/>
            <person name="Jiang X."/>
            <person name="Yin X."/>
            <person name="Woodcroft B.J."/>
            <person name="Tyson G.W."/>
            <person name="Hugenholtz P."/>
            <person name="Polz M.F."/>
            <person name="Zhang T."/>
        </authorList>
    </citation>
    <scope>NUCLEOTIDE SEQUENCE</scope>
    <source>
        <strain evidence="5">HKST-UBA02</strain>
    </source>
</reference>
<evidence type="ECO:0000256" key="3">
    <source>
        <dbReference type="SAM" id="MobiDB-lite"/>
    </source>
</evidence>
<feature type="repeat" description="TPR" evidence="1">
    <location>
        <begin position="837"/>
        <end position="870"/>
    </location>
</feature>
<keyword evidence="1" id="KW-0802">TPR repeat</keyword>
<name>A0A956SDJ9_UNCEI</name>
<organism evidence="5 6">
    <name type="scientific">Eiseniibacteriota bacterium</name>
    <dbReference type="NCBI Taxonomy" id="2212470"/>
    <lineage>
        <taxon>Bacteria</taxon>
        <taxon>Candidatus Eiseniibacteriota</taxon>
    </lineage>
</organism>
<evidence type="ECO:0000313" key="6">
    <source>
        <dbReference type="Proteomes" id="UP000739538"/>
    </source>
</evidence>
<keyword evidence="4" id="KW-1133">Transmembrane helix</keyword>
<evidence type="ECO:0000256" key="1">
    <source>
        <dbReference type="PROSITE-ProRule" id="PRU00339"/>
    </source>
</evidence>
<dbReference type="Gene3D" id="1.25.40.10">
    <property type="entry name" value="Tetratricopeptide repeat domain"/>
    <property type="match status" value="4"/>
</dbReference>
<evidence type="ECO:0000256" key="2">
    <source>
        <dbReference type="SAM" id="Coils"/>
    </source>
</evidence>
<dbReference type="SUPFAM" id="SSF48452">
    <property type="entry name" value="TPR-like"/>
    <property type="match status" value="2"/>
</dbReference>
<dbReference type="InterPro" id="IPR011990">
    <property type="entry name" value="TPR-like_helical_dom_sf"/>
</dbReference>
<dbReference type="Proteomes" id="UP000739538">
    <property type="component" value="Unassembled WGS sequence"/>
</dbReference>
<dbReference type="InterPro" id="IPR019734">
    <property type="entry name" value="TPR_rpt"/>
</dbReference>
<dbReference type="PROSITE" id="PS50005">
    <property type="entry name" value="TPR"/>
    <property type="match status" value="1"/>
</dbReference>
<keyword evidence="2" id="KW-0175">Coiled coil</keyword>
<gene>
    <name evidence="5" type="ORF">KDA27_05960</name>
</gene>
<proteinExistence type="predicted"/>